<evidence type="ECO:0000313" key="4">
    <source>
        <dbReference type="Proteomes" id="UP000294933"/>
    </source>
</evidence>
<dbReference type="PANTHER" id="PTHR43364">
    <property type="entry name" value="NADH-SPECIFIC METHYLGLYOXAL REDUCTASE-RELATED"/>
    <property type="match status" value="1"/>
</dbReference>
<protein>
    <recommendedName>
        <fullName evidence="2">NADP-dependent oxidoreductase domain-containing protein</fullName>
    </recommendedName>
</protein>
<keyword evidence="1" id="KW-0521">NADP</keyword>
<reference evidence="3 4" key="1">
    <citation type="submission" date="2018-06" db="EMBL/GenBank/DDBJ databases">
        <title>A transcriptomic atlas of mushroom development highlights an independent origin of complex multicellularity.</title>
        <authorList>
            <consortium name="DOE Joint Genome Institute"/>
            <person name="Krizsan K."/>
            <person name="Almasi E."/>
            <person name="Merenyi Z."/>
            <person name="Sahu N."/>
            <person name="Viragh M."/>
            <person name="Koszo T."/>
            <person name="Mondo S."/>
            <person name="Kiss B."/>
            <person name="Balint B."/>
            <person name="Kues U."/>
            <person name="Barry K."/>
            <person name="Hegedus J.C."/>
            <person name="Henrissat B."/>
            <person name="Johnson J."/>
            <person name="Lipzen A."/>
            <person name="Ohm R."/>
            <person name="Nagy I."/>
            <person name="Pangilinan J."/>
            <person name="Yan J."/>
            <person name="Xiong Y."/>
            <person name="Grigoriev I.V."/>
            <person name="Hibbett D.S."/>
            <person name="Nagy L.G."/>
        </authorList>
    </citation>
    <scope>NUCLEOTIDE SEQUENCE [LARGE SCALE GENOMIC DNA]</scope>
    <source>
        <strain evidence="3 4">SZMC22713</strain>
    </source>
</reference>
<evidence type="ECO:0000256" key="1">
    <source>
        <dbReference type="ARBA" id="ARBA00022857"/>
    </source>
</evidence>
<dbReference type="OrthoDB" id="48988at2759"/>
<dbReference type="AlphaFoldDB" id="A0A4Y7PTZ4"/>
<accession>A0A4Y7PTZ4</accession>
<dbReference type="Proteomes" id="UP000294933">
    <property type="component" value="Unassembled WGS sequence"/>
</dbReference>
<evidence type="ECO:0000259" key="2">
    <source>
        <dbReference type="Pfam" id="PF00248"/>
    </source>
</evidence>
<dbReference type="STRING" id="50990.A0A4Y7PTZ4"/>
<proteinExistence type="predicted"/>
<dbReference type="Pfam" id="PF00248">
    <property type="entry name" value="Aldo_ket_red"/>
    <property type="match status" value="1"/>
</dbReference>
<dbReference type="Gene3D" id="3.20.20.100">
    <property type="entry name" value="NADP-dependent oxidoreductase domain"/>
    <property type="match status" value="1"/>
</dbReference>
<dbReference type="InterPro" id="IPR036812">
    <property type="entry name" value="NAD(P)_OxRdtase_dom_sf"/>
</dbReference>
<evidence type="ECO:0000313" key="3">
    <source>
        <dbReference type="EMBL" id="TDL18332.1"/>
    </source>
</evidence>
<dbReference type="InterPro" id="IPR050523">
    <property type="entry name" value="AKR_Detox_Biosynth"/>
</dbReference>
<dbReference type="EMBL" id="ML170209">
    <property type="protein sequence ID" value="TDL18332.1"/>
    <property type="molecule type" value="Genomic_DNA"/>
</dbReference>
<dbReference type="PANTHER" id="PTHR43364:SF9">
    <property type="entry name" value="OXIDOREDUCTASE"/>
    <property type="match status" value="1"/>
</dbReference>
<dbReference type="SUPFAM" id="SSF51430">
    <property type="entry name" value="NAD(P)-linked oxidoreductase"/>
    <property type="match status" value="1"/>
</dbReference>
<sequence>MRLRASRLFMKAHVQCGLRVSVPIIGGGSFGTDRWQPWIINEAKALSILKAAWDRGINAIDTAGSYSNGESERIMGKFIKQVSFISARLTK</sequence>
<name>A0A4Y7PTZ4_9AGAM</name>
<dbReference type="VEuPathDB" id="FungiDB:BD410DRAFT_502388"/>
<dbReference type="InterPro" id="IPR023210">
    <property type="entry name" value="NADP_OxRdtase_dom"/>
</dbReference>
<feature type="domain" description="NADP-dependent oxidoreductase" evidence="2">
    <location>
        <begin position="25"/>
        <end position="81"/>
    </location>
</feature>
<gene>
    <name evidence="3" type="ORF">BD410DRAFT_502388</name>
</gene>
<organism evidence="3 4">
    <name type="scientific">Rickenella mellea</name>
    <dbReference type="NCBI Taxonomy" id="50990"/>
    <lineage>
        <taxon>Eukaryota</taxon>
        <taxon>Fungi</taxon>
        <taxon>Dikarya</taxon>
        <taxon>Basidiomycota</taxon>
        <taxon>Agaricomycotina</taxon>
        <taxon>Agaricomycetes</taxon>
        <taxon>Hymenochaetales</taxon>
        <taxon>Rickenellaceae</taxon>
        <taxon>Rickenella</taxon>
    </lineage>
</organism>
<keyword evidence="4" id="KW-1185">Reference proteome</keyword>